<feature type="binding site" description="axial binding residue" evidence="6">
    <location>
        <position position="128"/>
    </location>
    <ligand>
        <name>heme c</name>
        <dbReference type="ChEBI" id="CHEBI:61717"/>
        <label>1</label>
    </ligand>
    <ligandPart>
        <name>Fe</name>
        <dbReference type="ChEBI" id="CHEBI:18248"/>
    </ligandPart>
</feature>
<reference evidence="8 9" key="1">
    <citation type="submission" date="2016-10" db="EMBL/GenBank/DDBJ databases">
        <authorList>
            <person name="de Groot N.N."/>
        </authorList>
    </citation>
    <scope>NUCLEOTIDE SEQUENCE [LARGE SCALE GENOMIC DNA]</scope>
    <source>
        <strain evidence="8 9">ASO4-2</strain>
    </source>
</reference>
<dbReference type="SUPFAM" id="SSF48695">
    <property type="entry name" value="Multiheme cytochromes"/>
    <property type="match status" value="1"/>
</dbReference>
<feature type="binding site" description="axial binding residue" evidence="6">
    <location>
        <position position="131"/>
    </location>
    <ligand>
        <name>heme c</name>
        <dbReference type="ChEBI" id="CHEBI:61717"/>
        <label>1</label>
    </ligand>
    <ligandPart>
        <name>Fe</name>
        <dbReference type="ChEBI" id="CHEBI:18248"/>
    </ligandPart>
</feature>
<dbReference type="Pfam" id="PF02085">
    <property type="entry name" value="Cytochrom_CIII"/>
    <property type="match status" value="1"/>
</dbReference>
<dbReference type="OrthoDB" id="5418612at2"/>
<dbReference type="Proteomes" id="UP000198771">
    <property type="component" value="Unassembled WGS sequence"/>
</dbReference>
<evidence type="ECO:0000313" key="8">
    <source>
        <dbReference type="EMBL" id="SDB13465.1"/>
    </source>
</evidence>
<keyword evidence="5 6" id="KW-0408">Iron</keyword>
<dbReference type="CDD" id="cd08168">
    <property type="entry name" value="Cytochrom_C3"/>
    <property type="match status" value="1"/>
</dbReference>
<dbReference type="Gene3D" id="3.90.10.10">
    <property type="entry name" value="Cytochrome C3"/>
    <property type="match status" value="1"/>
</dbReference>
<dbReference type="GO" id="GO:0009055">
    <property type="term" value="F:electron transfer activity"/>
    <property type="evidence" value="ECO:0007669"/>
    <property type="project" value="InterPro"/>
</dbReference>
<feature type="binding site" description="axial binding residue" evidence="6">
    <location>
        <position position="69"/>
    </location>
    <ligand>
        <name>heme c</name>
        <dbReference type="ChEBI" id="CHEBI:61717"/>
        <label>2</label>
    </ligand>
    <ligandPart>
        <name>Fe</name>
        <dbReference type="ChEBI" id="CHEBI:18248"/>
    </ligandPart>
</feature>
<feature type="binding site" description="axial binding residue" evidence="6">
    <location>
        <position position="65"/>
    </location>
    <ligand>
        <name>heme c</name>
        <dbReference type="ChEBI" id="CHEBI:61717"/>
        <label>1</label>
    </ligand>
    <ligandPart>
        <name>Fe</name>
        <dbReference type="ChEBI" id="CHEBI:18248"/>
    </ligandPart>
</feature>
<feature type="binding site" description="axial binding residue" evidence="6">
    <location>
        <position position="57"/>
    </location>
    <ligand>
        <name>heme c</name>
        <dbReference type="ChEBI" id="CHEBI:61717"/>
        <label>1</label>
    </ligand>
    <ligandPart>
        <name>Fe</name>
        <dbReference type="ChEBI" id="CHEBI:18248"/>
    </ligandPart>
</feature>
<evidence type="ECO:0000256" key="5">
    <source>
        <dbReference type="ARBA" id="ARBA00023004"/>
    </source>
</evidence>
<name>A0A1G6AYM3_9BACT</name>
<evidence type="ECO:0000259" key="7">
    <source>
        <dbReference type="Pfam" id="PF02085"/>
    </source>
</evidence>
<keyword evidence="1" id="KW-0813">Transport</keyword>
<feature type="binding site" description="axial binding residue" evidence="6">
    <location>
        <position position="83"/>
    </location>
    <ligand>
        <name>heme c</name>
        <dbReference type="ChEBI" id="CHEBI:61717"/>
        <label>1</label>
    </ligand>
    <ligandPart>
        <name>Fe</name>
        <dbReference type="ChEBI" id="CHEBI:18248"/>
    </ligandPart>
</feature>
<proteinExistence type="predicted"/>
<feature type="binding site" description="axial binding residue" evidence="6">
    <location>
        <position position="78"/>
    </location>
    <ligand>
        <name>heme c</name>
        <dbReference type="ChEBI" id="CHEBI:61717"/>
        <label>1</label>
    </ligand>
    <ligandPart>
        <name>Fe</name>
        <dbReference type="ChEBI" id="CHEBI:18248"/>
    </ligandPart>
</feature>
<feature type="binding site" description="axial binding residue" evidence="6">
    <location>
        <position position="112"/>
    </location>
    <ligand>
        <name>heme c</name>
        <dbReference type="ChEBI" id="CHEBI:61717"/>
        <label>1</label>
    </ligand>
    <ligandPart>
        <name>Fe</name>
        <dbReference type="ChEBI" id="CHEBI:18248"/>
    </ligandPart>
</feature>
<comment type="cofactor">
    <cofactor evidence="6">
        <name>heme c</name>
        <dbReference type="ChEBI" id="CHEBI:61717"/>
    </cofactor>
    <text evidence="6">Binds 4 heme c groups covalently per monomer.</text>
</comment>
<accession>A0A1G6AYM3</accession>
<feature type="binding site" description="axial binding residue" evidence="6">
    <location>
        <position position="113"/>
    </location>
    <ligand>
        <name>heme c</name>
        <dbReference type="ChEBI" id="CHEBI:61717"/>
        <label>1</label>
    </ligand>
    <ligandPart>
        <name>Fe</name>
        <dbReference type="ChEBI" id="CHEBI:18248"/>
    </ligandPart>
</feature>
<feature type="domain" description="Class III cytochrome C" evidence="7">
    <location>
        <begin position="40"/>
        <end position="132"/>
    </location>
</feature>
<dbReference type="InterPro" id="IPR020942">
    <property type="entry name" value="Cyt_c_III_dom"/>
</dbReference>
<evidence type="ECO:0000313" key="9">
    <source>
        <dbReference type="Proteomes" id="UP000198771"/>
    </source>
</evidence>
<gene>
    <name evidence="8" type="ORF">SAMN05660653_00661</name>
</gene>
<feature type="binding site" description="axial binding residue" evidence="6">
    <location>
        <position position="68"/>
    </location>
    <ligand>
        <name>heme c</name>
        <dbReference type="ChEBI" id="CHEBI:61717"/>
        <label>1</label>
    </ligand>
    <ligandPart>
        <name>Fe</name>
        <dbReference type="ChEBI" id="CHEBI:18248"/>
    </ligandPart>
</feature>
<keyword evidence="2 6" id="KW-0349">Heme</keyword>
<dbReference type="AlphaFoldDB" id="A0A1G6AYM3"/>
<dbReference type="InterPro" id="IPR036280">
    <property type="entry name" value="Multihaem_cyt_sf"/>
</dbReference>
<protein>
    <submittedName>
        <fullName evidence="8">Class III cytochrome C family protein</fullName>
    </submittedName>
</protein>
<keyword evidence="4" id="KW-0249">Electron transport</keyword>
<keyword evidence="3 6" id="KW-0479">Metal-binding</keyword>
<dbReference type="GO" id="GO:0046872">
    <property type="term" value="F:metal ion binding"/>
    <property type="evidence" value="ECO:0007669"/>
    <property type="project" value="UniProtKB-KW"/>
</dbReference>
<feature type="binding site" description="axial binding residue" evidence="6">
    <location>
        <position position="109"/>
    </location>
    <ligand>
        <name>heme c</name>
        <dbReference type="ChEBI" id="CHEBI:61717"/>
        <label>1</label>
    </ligand>
    <ligandPart>
        <name>Fe</name>
        <dbReference type="ChEBI" id="CHEBI:18248"/>
    </ligandPart>
</feature>
<dbReference type="STRING" id="617002.SAMN05660653_00661"/>
<dbReference type="RefSeq" id="WP_092117211.1">
    <property type="nucleotide sequence ID" value="NZ_FMXO01000003.1"/>
</dbReference>
<feature type="binding site" description="axial binding residue" evidence="6">
    <location>
        <position position="70"/>
    </location>
    <ligand>
        <name>heme c</name>
        <dbReference type="ChEBI" id="CHEBI:61717"/>
        <label>1</label>
    </ligand>
    <ligandPart>
        <name>Fe</name>
        <dbReference type="ChEBI" id="CHEBI:18248"/>
    </ligandPart>
</feature>
<evidence type="ECO:0000256" key="3">
    <source>
        <dbReference type="ARBA" id="ARBA00022723"/>
    </source>
</evidence>
<organism evidence="8 9">
    <name type="scientific">Desulfonatronum thiosulfatophilum</name>
    <dbReference type="NCBI Taxonomy" id="617002"/>
    <lineage>
        <taxon>Bacteria</taxon>
        <taxon>Pseudomonadati</taxon>
        <taxon>Thermodesulfobacteriota</taxon>
        <taxon>Desulfovibrionia</taxon>
        <taxon>Desulfovibrionales</taxon>
        <taxon>Desulfonatronaceae</taxon>
        <taxon>Desulfonatronum</taxon>
    </lineage>
</organism>
<evidence type="ECO:0000256" key="6">
    <source>
        <dbReference type="PIRSR" id="PIRSR602322-1"/>
    </source>
</evidence>
<dbReference type="InterPro" id="IPR002322">
    <property type="entry name" value="Cyt_c_III"/>
</dbReference>
<dbReference type="GO" id="GO:0020037">
    <property type="term" value="F:heme binding"/>
    <property type="evidence" value="ECO:0007669"/>
    <property type="project" value="InterPro"/>
</dbReference>
<dbReference type="PRINTS" id="PR00609">
    <property type="entry name" value="CYTOCHROMEC3"/>
</dbReference>
<feature type="binding site" description="axial binding residue" evidence="6">
    <location>
        <position position="60"/>
    </location>
    <ligand>
        <name>heme c</name>
        <dbReference type="ChEBI" id="CHEBI:61717"/>
        <label>1</label>
    </ligand>
    <ligandPart>
        <name>Fe</name>
        <dbReference type="ChEBI" id="CHEBI:18248"/>
    </ligandPart>
</feature>
<keyword evidence="9" id="KW-1185">Reference proteome</keyword>
<dbReference type="EMBL" id="FMXO01000003">
    <property type="protein sequence ID" value="SDB13465.1"/>
    <property type="molecule type" value="Genomic_DNA"/>
</dbReference>
<evidence type="ECO:0000256" key="4">
    <source>
        <dbReference type="ARBA" id="ARBA00022982"/>
    </source>
</evidence>
<feature type="binding site" description="axial binding residue" evidence="6">
    <location>
        <position position="132"/>
    </location>
    <ligand>
        <name>heme c</name>
        <dbReference type="ChEBI" id="CHEBI:61717"/>
        <label>1</label>
    </ligand>
    <ligandPart>
        <name>Fe</name>
        <dbReference type="ChEBI" id="CHEBI:18248"/>
    </ligandPart>
</feature>
<evidence type="ECO:0000256" key="2">
    <source>
        <dbReference type="ARBA" id="ARBA00022617"/>
    </source>
</evidence>
<evidence type="ECO:0000256" key="1">
    <source>
        <dbReference type="ARBA" id="ARBA00022448"/>
    </source>
</evidence>
<sequence length="135" mass="15046">MKKSMILTLAIAALIVAFILPTIGVADAPKAPAPGDDYMIPKPEGYEPKVQSIPFEHSVHEDIDCYHCHHTGDVTEGCMDSGCHDLIHPESPEERRDIRFFEKAYHDQCIGCHRDLRQKEEPTGPVACVGCHPRD</sequence>
<feature type="binding site" description="axial binding residue" evidence="6">
    <location>
        <position position="84"/>
    </location>
    <ligand>
        <name>heme c</name>
        <dbReference type="ChEBI" id="CHEBI:61717"/>
        <label>1</label>
    </ligand>
    <ligandPart>
        <name>Fe</name>
        <dbReference type="ChEBI" id="CHEBI:18248"/>
    </ligandPart>
</feature>